<feature type="domain" description="IF rod" evidence="6">
    <location>
        <begin position="114"/>
        <end position="424"/>
    </location>
</feature>
<dbReference type="SMART" id="SM01391">
    <property type="entry name" value="Filament"/>
    <property type="match status" value="1"/>
</dbReference>
<dbReference type="Proteomes" id="UP000018467">
    <property type="component" value="Unassembled WGS sequence"/>
</dbReference>
<dbReference type="PROSITE" id="PS00226">
    <property type="entry name" value="IF_ROD_1"/>
    <property type="match status" value="1"/>
</dbReference>
<evidence type="ECO:0000256" key="3">
    <source>
        <dbReference type="RuleBase" id="RU000685"/>
    </source>
</evidence>
<keyword evidence="8" id="KW-1185">Reference proteome</keyword>
<dbReference type="Gene3D" id="1.20.5.1160">
    <property type="entry name" value="Vasodilator-stimulated phosphoprotein"/>
    <property type="match status" value="1"/>
</dbReference>
<dbReference type="AlphaFoldDB" id="A0A3B1IK23"/>
<dbReference type="Gene3D" id="1.20.5.170">
    <property type="match status" value="1"/>
</dbReference>
<organism evidence="7 8">
    <name type="scientific">Astyanax mexicanus</name>
    <name type="common">Blind cave fish</name>
    <name type="synonym">Astyanax fasciatus mexicanus</name>
    <dbReference type="NCBI Taxonomy" id="7994"/>
    <lineage>
        <taxon>Eukaryota</taxon>
        <taxon>Metazoa</taxon>
        <taxon>Chordata</taxon>
        <taxon>Craniata</taxon>
        <taxon>Vertebrata</taxon>
        <taxon>Euteleostomi</taxon>
        <taxon>Actinopterygii</taxon>
        <taxon>Neopterygii</taxon>
        <taxon>Teleostei</taxon>
        <taxon>Ostariophysi</taxon>
        <taxon>Characiformes</taxon>
        <taxon>Characoidei</taxon>
        <taxon>Acestrorhamphidae</taxon>
        <taxon>Acestrorhamphinae</taxon>
        <taxon>Astyanax</taxon>
    </lineage>
</organism>
<keyword evidence="2 4" id="KW-0175">Coiled coil</keyword>
<comment type="similarity">
    <text evidence="3">Belongs to the intermediate filament family.</text>
</comment>
<dbReference type="Pfam" id="PF00038">
    <property type="entry name" value="Filament"/>
    <property type="match status" value="1"/>
</dbReference>
<evidence type="ECO:0000256" key="1">
    <source>
        <dbReference type="ARBA" id="ARBA00022754"/>
    </source>
</evidence>
<proteinExistence type="inferred from homology"/>
<dbReference type="PRINTS" id="PR01248">
    <property type="entry name" value="TYPE1KERATIN"/>
</dbReference>
<evidence type="ECO:0000313" key="7">
    <source>
        <dbReference type="Ensembl" id="ENSAMXP00000030313.1"/>
    </source>
</evidence>
<evidence type="ECO:0000256" key="4">
    <source>
        <dbReference type="SAM" id="Coils"/>
    </source>
</evidence>
<evidence type="ECO:0000256" key="5">
    <source>
        <dbReference type="SAM" id="MobiDB-lite"/>
    </source>
</evidence>
<dbReference type="PROSITE" id="PS51842">
    <property type="entry name" value="IF_ROD_2"/>
    <property type="match status" value="1"/>
</dbReference>
<dbReference type="GeneTree" id="ENSGT00940000155258"/>
<dbReference type="GO" id="GO:0005198">
    <property type="term" value="F:structural molecule activity"/>
    <property type="evidence" value="ECO:0007669"/>
    <property type="project" value="InterPro"/>
</dbReference>
<dbReference type="SUPFAM" id="SSF64593">
    <property type="entry name" value="Intermediate filament protein, coiled coil region"/>
    <property type="match status" value="2"/>
</dbReference>
<keyword evidence="1 3" id="KW-0403">Intermediate filament</keyword>
<dbReference type="Gene3D" id="1.20.5.500">
    <property type="entry name" value="Single helix bin"/>
    <property type="match status" value="1"/>
</dbReference>
<reference evidence="7" key="3">
    <citation type="submission" date="2025-08" db="UniProtKB">
        <authorList>
            <consortium name="Ensembl"/>
        </authorList>
    </citation>
    <scope>IDENTIFICATION</scope>
</reference>
<sequence length="523" mass="55594">MSSSRSMSYSRVGSVGSGSFWGGGDGARTGYGYSVGMGLGGSLQSQRFGLGSGVGGGLGVGGSRFGLGLASGGGGGGFGLASGGGGASGAGASGGRFASGWSSGGGLQPPTTNKKLELQFLNDRLAAYLDKVKRLETANHELEEKLRGFTANKVQVSYDMKAYQNQLQPLQDQIRDLLKDCSRLTLSIDNTKLAADNFRMKFENEFAVRKVVEEDVAALKALKKEYDLTNSALKQDYQILLKDQETLEKTHQEEVLSLRGQVAGTLTVDIKEPDAVDLSRRLADLRSEYETIVERNHRETEHWYTKKLSLNVTGTGKVTEVTVTGSAEISTSQSQILNLQTELDALLLKKSYEEQRLVDVQEQKQMQLLALSRLAGNLEGELASVRESALQQSRDYQLLLSTKVQLEREISTYKSLLERAGDLSKIAGLNVPTLQTRSAEVSVTAAESSSSVAAEVVPEVSADLQASSAEGGEGGAAVEVEGSGEHQPSPAGVTGEGGGGEDGGEQSLRNKRSISSPYEAFLD</sequence>
<reference evidence="8" key="2">
    <citation type="journal article" date="2014" name="Nat. Commun.">
        <title>The cavefish genome reveals candidate genes for eye loss.</title>
        <authorList>
            <person name="McGaugh S.E."/>
            <person name="Gross J.B."/>
            <person name="Aken B."/>
            <person name="Blin M."/>
            <person name="Borowsky R."/>
            <person name="Chalopin D."/>
            <person name="Hinaux H."/>
            <person name="Jeffery W.R."/>
            <person name="Keene A."/>
            <person name="Ma L."/>
            <person name="Minx P."/>
            <person name="Murphy D."/>
            <person name="O'Quin K.E."/>
            <person name="Retaux S."/>
            <person name="Rohner N."/>
            <person name="Searle S.M."/>
            <person name="Stahl B.A."/>
            <person name="Tabin C."/>
            <person name="Volff J.N."/>
            <person name="Yoshizawa M."/>
            <person name="Warren W.C."/>
        </authorList>
    </citation>
    <scope>NUCLEOTIDE SEQUENCE [LARGE SCALE GENOMIC DNA]</scope>
    <source>
        <strain evidence="8">female</strain>
    </source>
</reference>
<feature type="coiled-coil region" evidence="4">
    <location>
        <begin position="118"/>
        <end position="180"/>
    </location>
</feature>
<feature type="compositionally biased region" description="Low complexity" evidence="5">
    <location>
        <begin position="463"/>
        <end position="481"/>
    </location>
</feature>
<accession>A0A3B1IK23</accession>
<dbReference type="InterPro" id="IPR002957">
    <property type="entry name" value="Keratin_I"/>
</dbReference>
<dbReference type="InParanoid" id="A0A3B1IK23"/>
<feature type="region of interest" description="Disordered" evidence="5">
    <location>
        <begin position="463"/>
        <end position="523"/>
    </location>
</feature>
<evidence type="ECO:0000313" key="8">
    <source>
        <dbReference type="Proteomes" id="UP000018467"/>
    </source>
</evidence>
<name>A0A3B1IK23_ASTMX</name>
<dbReference type="PANTHER" id="PTHR23239:SF366">
    <property type="entry name" value="KERATIN, TYPE I CYTOSKELETAL 47 KDA"/>
    <property type="match status" value="1"/>
</dbReference>
<dbReference type="InterPro" id="IPR018039">
    <property type="entry name" value="IF_conserved"/>
</dbReference>
<evidence type="ECO:0000259" key="6">
    <source>
        <dbReference type="PROSITE" id="PS51842"/>
    </source>
</evidence>
<evidence type="ECO:0000256" key="2">
    <source>
        <dbReference type="ARBA" id="ARBA00023054"/>
    </source>
</evidence>
<reference evidence="8" key="1">
    <citation type="submission" date="2013-03" db="EMBL/GenBank/DDBJ databases">
        <authorList>
            <person name="Jeffery W."/>
            <person name="Warren W."/>
            <person name="Wilson R.K."/>
        </authorList>
    </citation>
    <scope>NUCLEOTIDE SEQUENCE</scope>
    <source>
        <strain evidence="8">female</strain>
    </source>
</reference>
<reference evidence="7" key="4">
    <citation type="submission" date="2025-09" db="UniProtKB">
        <authorList>
            <consortium name="Ensembl"/>
        </authorList>
    </citation>
    <scope>IDENTIFICATION</scope>
</reference>
<dbReference type="Bgee" id="ENSAMXG00000041997">
    <property type="expression patterns" value="Expressed in zone of skin and 2 other cell types or tissues"/>
</dbReference>
<dbReference type="STRING" id="7994.ENSAMXP00000030313"/>
<protein>
    <submittedName>
        <fullName evidence="7">Keratin, type I cytoskeletal 47 kDa-like</fullName>
    </submittedName>
</protein>
<dbReference type="GO" id="GO:0005882">
    <property type="term" value="C:intermediate filament"/>
    <property type="evidence" value="ECO:0007669"/>
    <property type="project" value="UniProtKB-KW"/>
</dbReference>
<dbReference type="PANTHER" id="PTHR23239">
    <property type="entry name" value="INTERMEDIATE FILAMENT"/>
    <property type="match status" value="1"/>
</dbReference>
<dbReference type="InterPro" id="IPR039008">
    <property type="entry name" value="IF_rod_dom"/>
</dbReference>
<dbReference type="Ensembl" id="ENSAMXT00000030357.1">
    <property type="protein sequence ID" value="ENSAMXP00000030313.1"/>
    <property type="gene ID" value="ENSAMXG00000041997.1"/>
</dbReference>